<keyword evidence="5" id="KW-1133">Transmembrane helix</keyword>
<evidence type="ECO:0000256" key="2">
    <source>
        <dbReference type="ARBA" id="ARBA00023043"/>
    </source>
</evidence>
<dbReference type="InterPro" id="IPR002909">
    <property type="entry name" value="IPT_dom"/>
</dbReference>
<dbReference type="InterPro" id="IPR051070">
    <property type="entry name" value="NF-kappa-B_inhibitor"/>
</dbReference>
<evidence type="ECO:0000256" key="3">
    <source>
        <dbReference type="PROSITE-ProRule" id="PRU00023"/>
    </source>
</evidence>
<feature type="region of interest" description="Disordered" evidence="4">
    <location>
        <begin position="544"/>
        <end position="568"/>
    </location>
</feature>
<dbReference type="Gene3D" id="2.60.40.10">
    <property type="entry name" value="Immunoglobulins"/>
    <property type="match status" value="1"/>
</dbReference>
<feature type="compositionally biased region" description="Polar residues" evidence="4">
    <location>
        <begin position="1489"/>
        <end position="1499"/>
    </location>
</feature>
<dbReference type="Proteomes" id="UP001642502">
    <property type="component" value="Unassembled WGS sequence"/>
</dbReference>
<organism evidence="7 8">
    <name type="scientific">Sporothrix epigloea</name>
    <dbReference type="NCBI Taxonomy" id="1892477"/>
    <lineage>
        <taxon>Eukaryota</taxon>
        <taxon>Fungi</taxon>
        <taxon>Dikarya</taxon>
        <taxon>Ascomycota</taxon>
        <taxon>Pezizomycotina</taxon>
        <taxon>Sordariomycetes</taxon>
        <taxon>Sordariomycetidae</taxon>
        <taxon>Ophiostomatales</taxon>
        <taxon>Ophiostomataceae</taxon>
        <taxon>Sporothrix</taxon>
    </lineage>
</organism>
<dbReference type="Pfam" id="PF12796">
    <property type="entry name" value="Ank_2"/>
    <property type="match status" value="1"/>
</dbReference>
<evidence type="ECO:0000256" key="4">
    <source>
        <dbReference type="SAM" id="MobiDB-lite"/>
    </source>
</evidence>
<evidence type="ECO:0000256" key="1">
    <source>
        <dbReference type="ARBA" id="ARBA00022737"/>
    </source>
</evidence>
<feature type="compositionally biased region" description="Polar residues" evidence="4">
    <location>
        <begin position="823"/>
        <end position="852"/>
    </location>
</feature>
<gene>
    <name evidence="7" type="primary">SPT23</name>
    <name evidence="7" type="ORF">SEPCBS119000_004625</name>
</gene>
<feature type="domain" description="IPT/TIG" evidence="6">
    <location>
        <begin position="1011"/>
        <end position="1093"/>
    </location>
</feature>
<dbReference type="PANTHER" id="PTHR46680:SF3">
    <property type="entry name" value="NF-KAPPA-B INHIBITOR CACTUS"/>
    <property type="match status" value="1"/>
</dbReference>
<evidence type="ECO:0000259" key="6">
    <source>
        <dbReference type="SMART" id="SM00429"/>
    </source>
</evidence>
<feature type="repeat" description="ANK" evidence="3">
    <location>
        <begin position="1234"/>
        <end position="1266"/>
    </location>
</feature>
<feature type="compositionally biased region" description="Low complexity" evidence="4">
    <location>
        <begin position="1349"/>
        <end position="1361"/>
    </location>
</feature>
<dbReference type="SMART" id="SM00248">
    <property type="entry name" value="ANK"/>
    <property type="match status" value="2"/>
</dbReference>
<feature type="region of interest" description="Disordered" evidence="4">
    <location>
        <begin position="134"/>
        <end position="160"/>
    </location>
</feature>
<dbReference type="SMART" id="SM00429">
    <property type="entry name" value="IPT"/>
    <property type="match status" value="1"/>
</dbReference>
<dbReference type="PROSITE" id="PS50297">
    <property type="entry name" value="ANK_REP_REGION"/>
    <property type="match status" value="2"/>
</dbReference>
<feature type="region of interest" description="Disordered" evidence="4">
    <location>
        <begin position="1489"/>
        <end position="1529"/>
    </location>
</feature>
<feature type="region of interest" description="Disordered" evidence="4">
    <location>
        <begin position="1682"/>
        <end position="1706"/>
    </location>
</feature>
<sequence>MSDQDIDFAAMTAAAGDFAADSEWRGDSPPALTVDYIQNPHNLNPHFSSSDQDAKTHPQDFHVFESAIVSGQGTPDNRNKQLLDDEAFLSLTQQPFTSSSESLFSSSQDSLSDISSKQTSMTALSSLVGRAAATESSGRLRKDPVPSAHSQASGLRFSHPINSAASPWKLQQQQQPRTAVVGDDLDMADEVLQTSEDAQHNLNYDEFIKMDDEPELNSDKENDSAINTEGGKLAMIGQNPNLYNSKLGGLDGRLHQSAAPSILPIMSESTIGSDFMSPYSGGLSPLESMSANSSPTYDDPTTSVCNTPPPFSAGSISNMTPNVGDTQQHRKGHNKAASRYSLSQSINKFNTAAAHDLSPQPNFNFGQAPLSQAFAPNLQFPFEHSEFLYNFWGGDGAGPFQPGSNMFPQQNVATGPNSVWQGSAMQQPQLTNGACAPMSATQQSLGTPLQLFTTPRPPLQFSVGIEPHKSRVETQIPVTILLSYLPPDITKLHLPPHTIAKPKLLAKNAPEHSPDTLELYTMVVRTSAMEDESNQRRAFERAAAATYGPQSRPEDDENEESGNVRPADGGEVWICDGCIQRERKRANRKKSKKPEDDEGWSRDEHRRIIIFNTNEIREWQPTAASLPPQSGNVSVLIQMRITCYCRHHGEKVGFRVIFTLKDSRGQVLAQTLSRSIMITDDHKTPTANPAGSALPVASISEGNASTAAVADIALSSSSATLAAASVCKPMAKAGKIKAQSGVTTTAELPATKRGSVASSTSDAAGSSGAKNYTFPAATASSAAAIARALSRPASPDGSKGHAAKKRKSSAGINTLPAGLTMTRIKTSPQAQQPAAQNRSSAGNRLAAASTSPVAQFSPSNAAYISPPPDYVPDTMSAAVDMALMSGGSGDPDIDNLSGIASMFTGPQVAGSLPLNSHTDHTAAHGSIDRSTSFDGFAPRFSAPSSRHPSRPSSPNGLRGSMQMFQQQMLQPQQQRLQRQLNPTTFPQQIQNSLLSIPSMAMPQPTTAPISQPVIHKIIPGEGPKSGGIEVTILGSSFYQGLDVMFGDQRATTTTFWGESSLVCLVPPSPISGLVPVTLSQSNQRGAPQSFVTTQQRIFFRYFDDDEQQLMRAALVVLSRKMTGRIEDAQDLARRIIGSENSNWGNSSGGTSGGGSVGNPNNLVLNSSIPNFETRLLKVLELIDLDDSSHRVDLNMRHLSTGGHSMLHLACVLGMHRFVAGLLARGADPDIRDNGGYTPLHLAALNNQPEIVRRLIHSGADPTMRTLSGLTASEVTSSRVVLRAIERFERHARSRSSGSLHTLASSAASLRSLQEPLAMTATQRRASFAVADTYKTEESAEDSTRADCDSSSYGASSSPEASSEQEEENDEEWLEMRPRTRIHSRSSISSNARHGVRDGSQSSDSLATSTAAAVAAAITRGVNVSMAQASPAAAAVSMFKDQLSAHFQQMVAQFPNIPSNPLPDYYQAYLNSAAFQRISSLVPNINIGSTMGSRPYSSGPNFGREDGVGDGKEFEGRWADSPSAMRGSALPPSYEEIFPHKSSDLDTKTATAAAAAAEAEADTKCSALYDNQHVEAAAELQATPTGAAALASDNGEVVEEEGETVASVAVLQIGRKHQITKEQQENFRRVHKEKRKGLSSDTFLYTVWIPILLGVLLLWLSGARAWDFLPLVKFNVPYATSLNSPARQTGTNGNNEKGTGGTGAGNKPILPPAPAEAVVRHNDGQDIAGAIAAIVA</sequence>
<feature type="compositionally biased region" description="Basic and acidic residues" evidence="4">
    <location>
        <begin position="1502"/>
        <end position="1517"/>
    </location>
</feature>
<dbReference type="InterPro" id="IPR013783">
    <property type="entry name" value="Ig-like_fold"/>
</dbReference>
<dbReference type="InterPro" id="IPR057962">
    <property type="entry name" value="SPT23_MGA2_DBD"/>
</dbReference>
<evidence type="ECO:0000313" key="7">
    <source>
        <dbReference type="EMBL" id="CAK7271472.1"/>
    </source>
</evidence>
<dbReference type="SUPFAM" id="SSF48403">
    <property type="entry name" value="Ankyrin repeat"/>
    <property type="match status" value="1"/>
</dbReference>
<feature type="repeat" description="ANK" evidence="3">
    <location>
        <begin position="1201"/>
        <end position="1233"/>
    </location>
</feature>
<dbReference type="InterPro" id="IPR002110">
    <property type="entry name" value="Ankyrin_rpt"/>
</dbReference>
<feature type="region of interest" description="Disordered" evidence="4">
    <location>
        <begin position="1332"/>
        <end position="1403"/>
    </location>
</feature>
<dbReference type="Pfam" id="PF25603">
    <property type="entry name" value="SPT23_MGA2_DBD"/>
    <property type="match status" value="1"/>
</dbReference>
<keyword evidence="1" id="KW-0677">Repeat</keyword>
<dbReference type="PROSITE" id="PS50088">
    <property type="entry name" value="ANK_REPEAT"/>
    <property type="match status" value="2"/>
</dbReference>
<name>A0ABP0DWY2_9PEZI</name>
<protein>
    <submittedName>
        <fullName evidence="7">SPT3 Dosage dependent suppressor of Ty-induced promoter mutations-like protein</fullName>
    </submittedName>
</protein>
<dbReference type="InterPro" id="IPR014756">
    <property type="entry name" value="Ig_E-set"/>
</dbReference>
<keyword evidence="5" id="KW-0812">Transmembrane</keyword>
<feature type="compositionally biased region" description="Acidic residues" evidence="4">
    <location>
        <begin position="1362"/>
        <end position="1372"/>
    </location>
</feature>
<reference evidence="7 8" key="1">
    <citation type="submission" date="2024-01" db="EMBL/GenBank/DDBJ databases">
        <authorList>
            <person name="Allen C."/>
            <person name="Tagirdzhanova G."/>
        </authorList>
    </citation>
    <scope>NUCLEOTIDE SEQUENCE [LARGE SCALE GENOMIC DNA]</scope>
    <source>
        <strain evidence="7 8">CBS 119000</strain>
    </source>
</reference>
<evidence type="ECO:0000313" key="8">
    <source>
        <dbReference type="Proteomes" id="UP001642502"/>
    </source>
</evidence>
<proteinExistence type="predicted"/>
<keyword evidence="8" id="KW-1185">Reference proteome</keyword>
<dbReference type="Gene3D" id="1.25.40.20">
    <property type="entry name" value="Ankyrin repeat-containing domain"/>
    <property type="match status" value="1"/>
</dbReference>
<dbReference type="EMBL" id="CAWUON010000073">
    <property type="protein sequence ID" value="CAK7271472.1"/>
    <property type="molecule type" value="Genomic_DNA"/>
</dbReference>
<keyword evidence="2 3" id="KW-0040">ANK repeat</keyword>
<feature type="region of interest" description="Disordered" evidence="4">
    <location>
        <begin position="790"/>
        <end position="852"/>
    </location>
</feature>
<dbReference type="SUPFAM" id="SSF81296">
    <property type="entry name" value="E set domains"/>
    <property type="match status" value="1"/>
</dbReference>
<comment type="caution">
    <text evidence="7">The sequence shown here is derived from an EMBL/GenBank/DDBJ whole genome shotgun (WGS) entry which is preliminary data.</text>
</comment>
<dbReference type="InterPro" id="IPR036770">
    <property type="entry name" value="Ankyrin_rpt-contain_sf"/>
</dbReference>
<dbReference type="CDD" id="cd00102">
    <property type="entry name" value="IPT"/>
    <property type="match status" value="1"/>
</dbReference>
<feature type="region of interest" description="Disordered" evidence="4">
    <location>
        <begin position="911"/>
        <end position="959"/>
    </location>
</feature>
<feature type="compositionally biased region" description="Low complexity" evidence="4">
    <location>
        <begin position="938"/>
        <end position="954"/>
    </location>
</feature>
<evidence type="ECO:0000256" key="5">
    <source>
        <dbReference type="SAM" id="Phobius"/>
    </source>
</evidence>
<feature type="compositionally biased region" description="Basic and acidic residues" evidence="4">
    <location>
        <begin position="1333"/>
        <end position="1347"/>
    </location>
</feature>
<keyword evidence="5" id="KW-0472">Membrane</keyword>
<accession>A0ABP0DWY2</accession>
<feature type="transmembrane region" description="Helical" evidence="5">
    <location>
        <begin position="1641"/>
        <end position="1659"/>
    </location>
</feature>
<dbReference type="Pfam" id="PF01833">
    <property type="entry name" value="TIG"/>
    <property type="match status" value="1"/>
</dbReference>
<dbReference type="PANTHER" id="PTHR46680">
    <property type="entry name" value="NF-KAPPA-B INHIBITOR ALPHA"/>
    <property type="match status" value="1"/>
</dbReference>